<dbReference type="InterPro" id="IPR050204">
    <property type="entry name" value="AraC_XylS_family_regulators"/>
</dbReference>
<evidence type="ECO:0000259" key="4">
    <source>
        <dbReference type="PROSITE" id="PS01124"/>
    </source>
</evidence>
<protein>
    <submittedName>
        <fullName evidence="5">AraC family transcriptional regulator</fullName>
    </submittedName>
</protein>
<accession>A0ABQ5U2N0</accession>
<name>A0ABQ5U2N0_9PROT</name>
<dbReference type="SMART" id="SM00342">
    <property type="entry name" value="HTH_ARAC"/>
    <property type="match status" value="1"/>
</dbReference>
<gene>
    <name evidence="5" type="ORF">GCM10007924_13040</name>
</gene>
<evidence type="ECO:0000256" key="1">
    <source>
        <dbReference type="ARBA" id="ARBA00023015"/>
    </source>
</evidence>
<reference evidence="5" key="2">
    <citation type="submission" date="2023-01" db="EMBL/GenBank/DDBJ databases">
        <title>Draft genome sequence of Sneathiella chinensis strain NBRC 103408.</title>
        <authorList>
            <person name="Sun Q."/>
            <person name="Mori K."/>
        </authorList>
    </citation>
    <scope>NUCLEOTIDE SEQUENCE</scope>
    <source>
        <strain evidence="5">NBRC 103408</strain>
    </source>
</reference>
<dbReference type="PANTHER" id="PTHR46796">
    <property type="entry name" value="HTH-TYPE TRANSCRIPTIONAL ACTIVATOR RHAS-RELATED"/>
    <property type="match status" value="1"/>
</dbReference>
<dbReference type="InterPro" id="IPR011051">
    <property type="entry name" value="RmlC_Cupin_sf"/>
</dbReference>
<feature type="domain" description="HTH araC/xylS-type" evidence="4">
    <location>
        <begin position="160"/>
        <end position="258"/>
    </location>
</feature>
<keyword evidence="3" id="KW-0804">Transcription</keyword>
<evidence type="ECO:0000313" key="6">
    <source>
        <dbReference type="Proteomes" id="UP001161409"/>
    </source>
</evidence>
<keyword evidence="2" id="KW-0238">DNA-binding</keyword>
<dbReference type="EMBL" id="BSNF01000006">
    <property type="protein sequence ID" value="GLQ06083.1"/>
    <property type="molecule type" value="Genomic_DNA"/>
</dbReference>
<dbReference type="PRINTS" id="PR00032">
    <property type="entry name" value="HTHARAC"/>
</dbReference>
<dbReference type="SUPFAM" id="SSF51182">
    <property type="entry name" value="RmlC-like cupins"/>
    <property type="match status" value="1"/>
</dbReference>
<dbReference type="InterPro" id="IPR018060">
    <property type="entry name" value="HTH_AraC"/>
</dbReference>
<comment type="caution">
    <text evidence="5">The sequence shown here is derived from an EMBL/GenBank/DDBJ whole genome shotgun (WGS) entry which is preliminary data.</text>
</comment>
<evidence type="ECO:0000256" key="3">
    <source>
        <dbReference type="ARBA" id="ARBA00023163"/>
    </source>
</evidence>
<evidence type="ECO:0000313" key="5">
    <source>
        <dbReference type="EMBL" id="GLQ06083.1"/>
    </source>
</evidence>
<dbReference type="InterPro" id="IPR020449">
    <property type="entry name" value="Tscrpt_reg_AraC-type_HTH"/>
</dbReference>
<organism evidence="5 6">
    <name type="scientific">Sneathiella chinensis</name>
    <dbReference type="NCBI Taxonomy" id="349750"/>
    <lineage>
        <taxon>Bacteria</taxon>
        <taxon>Pseudomonadati</taxon>
        <taxon>Pseudomonadota</taxon>
        <taxon>Alphaproteobacteria</taxon>
        <taxon>Sneathiellales</taxon>
        <taxon>Sneathiellaceae</taxon>
        <taxon>Sneathiella</taxon>
    </lineage>
</organism>
<dbReference type="SUPFAM" id="SSF46689">
    <property type="entry name" value="Homeodomain-like"/>
    <property type="match status" value="2"/>
</dbReference>
<dbReference type="Gene3D" id="1.10.10.60">
    <property type="entry name" value="Homeodomain-like"/>
    <property type="match status" value="2"/>
</dbReference>
<sequence>MNVLSSIPSFVFGETLYRGGGRFGPITNPHLELLVVHSGGVVFAVDGEDHVLTEGYAALVPVRSHLVYDYRDGMDTRVSWCEAILPEAREEIFQFLATVPFTLPVSHRMLDLHRMGAGLELGGGPEEMALAYSLGRTLFHEYIYQAQVVQREKPVHKLVLRAKHFIEQSVDRPCSLSDIAAFANATPQYLTRIFKRDMGQTPVAYLWTVRSQKAVRMLRNSGLSVAEIAYSCGYENANHFSRHIREKFGVPPTEIRRRKWGPE</sequence>
<proteinExistence type="predicted"/>
<evidence type="ECO:0000256" key="2">
    <source>
        <dbReference type="ARBA" id="ARBA00023125"/>
    </source>
</evidence>
<keyword evidence="6" id="KW-1185">Reference proteome</keyword>
<reference evidence="5" key="1">
    <citation type="journal article" date="2014" name="Int. J. Syst. Evol. Microbiol.">
        <title>Complete genome of a new Firmicutes species belonging to the dominant human colonic microbiota ('Ruminococcus bicirculans') reveals two chromosomes and a selective capacity to utilize plant glucans.</title>
        <authorList>
            <consortium name="NISC Comparative Sequencing Program"/>
            <person name="Wegmann U."/>
            <person name="Louis P."/>
            <person name="Goesmann A."/>
            <person name="Henrissat B."/>
            <person name="Duncan S.H."/>
            <person name="Flint H.J."/>
        </authorList>
    </citation>
    <scope>NUCLEOTIDE SEQUENCE</scope>
    <source>
        <strain evidence="5">NBRC 103408</strain>
    </source>
</reference>
<dbReference type="Proteomes" id="UP001161409">
    <property type="component" value="Unassembled WGS sequence"/>
</dbReference>
<dbReference type="InterPro" id="IPR009057">
    <property type="entry name" value="Homeodomain-like_sf"/>
</dbReference>
<dbReference type="RefSeq" id="WP_169560149.1">
    <property type="nucleotide sequence ID" value="NZ_BSNF01000006.1"/>
</dbReference>
<keyword evidence="1" id="KW-0805">Transcription regulation</keyword>
<dbReference type="Pfam" id="PF12833">
    <property type="entry name" value="HTH_18"/>
    <property type="match status" value="1"/>
</dbReference>
<dbReference type="PROSITE" id="PS01124">
    <property type="entry name" value="HTH_ARAC_FAMILY_2"/>
    <property type="match status" value="1"/>
</dbReference>